<name>A0A6G1I3M5_9PEZI</name>
<feature type="compositionally biased region" description="Basic residues" evidence="1">
    <location>
        <begin position="494"/>
        <end position="503"/>
    </location>
</feature>
<dbReference type="InterPro" id="IPR015943">
    <property type="entry name" value="WD40/YVTN_repeat-like_dom_sf"/>
</dbReference>
<feature type="compositionally biased region" description="Low complexity" evidence="1">
    <location>
        <begin position="535"/>
        <end position="549"/>
    </location>
</feature>
<gene>
    <name evidence="2" type="ORF">EJ06DRAFT_314164</name>
</gene>
<feature type="compositionally biased region" description="Basic and acidic residues" evidence="1">
    <location>
        <begin position="504"/>
        <end position="516"/>
    </location>
</feature>
<dbReference type="SUPFAM" id="SSF50978">
    <property type="entry name" value="WD40 repeat-like"/>
    <property type="match status" value="1"/>
</dbReference>
<feature type="compositionally biased region" description="Acidic residues" evidence="1">
    <location>
        <begin position="290"/>
        <end position="302"/>
    </location>
</feature>
<dbReference type="Proteomes" id="UP000799640">
    <property type="component" value="Unassembled WGS sequence"/>
</dbReference>
<evidence type="ECO:0000256" key="1">
    <source>
        <dbReference type="SAM" id="MobiDB-lite"/>
    </source>
</evidence>
<evidence type="ECO:0000313" key="3">
    <source>
        <dbReference type="Proteomes" id="UP000799640"/>
    </source>
</evidence>
<accession>A0A6G1I3M5</accession>
<dbReference type="EMBL" id="ML996690">
    <property type="protein sequence ID" value="KAF2402908.1"/>
    <property type="molecule type" value="Genomic_DNA"/>
</dbReference>
<sequence>MLTAQPTPRLLTFSDQTLYFTTTITPSVQAYHIPSQTLLPSGPALPSQPALLALSSSAHILLSASATPPTISLQNRTTNAPPTFLTPATSSAPAVAAAFHPSRPDIFALAFADGSVCAYDAARVSRGARGATSRTGELGSFTKLHAAAHAATGLPSVSLSWLPGFKARAVSVGLDGRAHVLDFETKSVVRSWHVRGPATCVAAARGCVAVGRADGRVGIWDFAGRGVGDVWADEGAGQVLGVEWIQGPAPRQVVRGERGVDVDIWEEGGSVRSRVSEAAEEEGQPVGDAADGDAAADDDEADATVRRRHGHKHEHLHLAPDPTGYMDLFSPPKPAHHHHHHNQPPSPRKPLYRPRLEPDTFKRLAHTGLKVAEAVGEAVRSPLGKAALHAAEGVPGVGVGVALGEVLVEGVKVGVEAIEKVTEEVKDTVDEGKRQGVKVAQAFEPPANARLLADMKRLGAQSGLEPYARRGASTSSSLSPGVAAPKVTASTPKKPTKARTPHRGTHDRERDEKRESLGSSTRAVLGVRHHKHTNAATPARHASAAAGTPAKEDIWLASPSPVKDGHLHRHRLKPGARATEPSPRAPRVATMPASPSTEGQGRRRLRPGEAESFVGPVSVGEYLPRRGSLAVKPGGKAVRGECPCCPALRAEVERLKQEVARLKVQVGREPMCSP</sequence>
<reference evidence="2" key="1">
    <citation type="journal article" date="2020" name="Stud. Mycol.">
        <title>101 Dothideomycetes genomes: a test case for predicting lifestyles and emergence of pathogens.</title>
        <authorList>
            <person name="Haridas S."/>
            <person name="Albert R."/>
            <person name="Binder M."/>
            <person name="Bloem J."/>
            <person name="Labutti K."/>
            <person name="Salamov A."/>
            <person name="Andreopoulos B."/>
            <person name="Baker S."/>
            <person name="Barry K."/>
            <person name="Bills G."/>
            <person name="Bluhm B."/>
            <person name="Cannon C."/>
            <person name="Castanera R."/>
            <person name="Culley D."/>
            <person name="Daum C."/>
            <person name="Ezra D."/>
            <person name="Gonzalez J."/>
            <person name="Henrissat B."/>
            <person name="Kuo A."/>
            <person name="Liang C."/>
            <person name="Lipzen A."/>
            <person name="Lutzoni F."/>
            <person name="Magnuson J."/>
            <person name="Mondo S."/>
            <person name="Nolan M."/>
            <person name="Ohm R."/>
            <person name="Pangilinan J."/>
            <person name="Park H.-J."/>
            <person name="Ramirez L."/>
            <person name="Alfaro M."/>
            <person name="Sun H."/>
            <person name="Tritt A."/>
            <person name="Yoshinaga Y."/>
            <person name="Zwiers L.-H."/>
            <person name="Turgeon B."/>
            <person name="Goodwin S."/>
            <person name="Spatafora J."/>
            <person name="Crous P."/>
            <person name="Grigoriev I."/>
        </authorList>
    </citation>
    <scope>NUCLEOTIDE SEQUENCE</scope>
    <source>
        <strain evidence="2">CBS 262.69</strain>
    </source>
</reference>
<feature type="compositionally biased region" description="Basic residues" evidence="1">
    <location>
        <begin position="306"/>
        <end position="315"/>
    </location>
</feature>
<organism evidence="2 3">
    <name type="scientific">Trichodelitschia bisporula</name>
    <dbReference type="NCBI Taxonomy" id="703511"/>
    <lineage>
        <taxon>Eukaryota</taxon>
        <taxon>Fungi</taxon>
        <taxon>Dikarya</taxon>
        <taxon>Ascomycota</taxon>
        <taxon>Pezizomycotina</taxon>
        <taxon>Dothideomycetes</taxon>
        <taxon>Dothideomycetes incertae sedis</taxon>
        <taxon>Phaeotrichales</taxon>
        <taxon>Phaeotrichaceae</taxon>
        <taxon>Trichodelitschia</taxon>
    </lineage>
</organism>
<protein>
    <recommendedName>
        <fullName evidence="4">WD40 repeat-like protein</fullName>
    </recommendedName>
</protein>
<dbReference type="Gene3D" id="2.130.10.10">
    <property type="entry name" value="YVTN repeat-like/Quinoprotein amine dehydrogenase"/>
    <property type="match status" value="1"/>
</dbReference>
<feature type="region of interest" description="Disordered" evidence="1">
    <location>
        <begin position="464"/>
        <end position="607"/>
    </location>
</feature>
<keyword evidence="3" id="KW-1185">Reference proteome</keyword>
<dbReference type="OrthoDB" id="5362656at2759"/>
<proteinExistence type="predicted"/>
<evidence type="ECO:0008006" key="4">
    <source>
        <dbReference type="Google" id="ProtNLM"/>
    </source>
</evidence>
<feature type="region of interest" description="Disordered" evidence="1">
    <location>
        <begin position="271"/>
        <end position="354"/>
    </location>
</feature>
<evidence type="ECO:0000313" key="2">
    <source>
        <dbReference type="EMBL" id="KAF2402908.1"/>
    </source>
</evidence>
<dbReference type="InterPro" id="IPR036322">
    <property type="entry name" value="WD40_repeat_dom_sf"/>
</dbReference>
<dbReference type="AlphaFoldDB" id="A0A6G1I3M5"/>